<protein>
    <submittedName>
        <fullName evidence="1">Uncharacterized protein</fullName>
    </submittedName>
</protein>
<dbReference type="EMBL" id="BJYI01000026">
    <property type="protein sequence ID" value="GEN74096.1"/>
    <property type="molecule type" value="Genomic_DNA"/>
</dbReference>
<dbReference type="AlphaFoldDB" id="A0A511YG04"/>
<comment type="caution">
    <text evidence="1">The sequence shown here is derived from an EMBL/GenBank/DDBJ whole genome shotgun (WGS) entry which is preliminary data.</text>
</comment>
<evidence type="ECO:0000313" key="1">
    <source>
        <dbReference type="EMBL" id="GEN74096.1"/>
    </source>
</evidence>
<proteinExistence type="predicted"/>
<gene>
    <name evidence="1" type="ORF">CLA01_41680</name>
</gene>
<reference evidence="1 2" key="1">
    <citation type="submission" date="2019-07" db="EMBL/GenBank/DDBJ databases">
        <title>Whole genome shotgun sequence of Chryseobacterium lathyri NBRC 105250.</title>
        <authorList>
            <person name="Hosoyama A."/>
            <person name="Uohara A."/>
            <person name="Ohji S."/>
            <person name="Ichikawa N."/>
        </authorList>
    </citation>
    <scope>NUCLEOTIDE SEQUENCE [LARGE SCALE GENOMIC DNA]</scope>
    <source>
        <strain evidence="1 2">NBRC 105250</strain>
    </source>
</reference>
<organism evidence="1 2">
    <name type="scientific">Chryseobacterium lathyri</name>
    <dbReference type="NCBI Taxonomy" id="395933"/>
    <lineage>
        <taxon>Bacteria</taxon>
        <taxon>Pseudomonadati</taxon>
        <taxon>Bacteroidota</taxon>
        <taxon>Flavobacteriia</taxon>
        <taxon>Flavobacteriales</taxon>
        <taxon>Weeksellaceae</taxon>
        <taxon>Chryseobacterium group</taxon>
        <taxon>Chryseobacterium</taxon>
    </lineage>
</organism>
<sequence>MNYLKWENLQLNDMADYYFIDGKHLRIENLVTHNGSVFKIKKISKYNVTADRGKGEVDFNIDELSPLKITEFWLKKMNFEFDEFEKPKLKIPSELGYAKFELNENGIFLIDGDQSTIGKELRFVHQVQNLFFDLTGEELQISE</sequence>
<dbReference type="Proteomes" id="UP000321150">
    <property type="component" value="Unassembled WGS sequence"/>
</dbReference>
<name>A0A511YG04_9FLAO</name>
<evidence type="ECO:0000313" key="2">
    <source>
        <dbReference type="Proteomes" id="UP000321150"/>
    </source>
</evidence>
<accession>A0A511YG04</accession>